<reference evidence="7 8" key="1">
    <citation type="submission" date="2016-05" db="EMBL/GenBank/DDBJ databases">
        <title>Nuclear genome of Blastocystis sp. subtype 1 NandII.</title>
        <authorList>
            <person name="Gentekaki E."/>
            <person name="Curtis B."/>
            <person name="Stairs C."/>
            <person name="Eme L."/>
            <person name="Herman E."/>
            <person name="Klimes V."/>
            <person name="Arias M.C."/>
            <person name="Elias M."/>
            <person name="Hilliou F."/>
            <person name="Klute M."/>
            <person name="Malik S.-B."/>
            <person name="Pightling A."/>
            <person name="Rachubinski R."/>
            <person name="Salas D."/>
            <person name="Schlacht A."/>
            <person name="Suga H."/>
            <person name="Archibald J."/>
            <person name="Ball S.G."/>
            <person name="Clark G."/>
            <person name="Dacks J."/>
            <person name="Van Der Giezen M."/>
            <person name="Tsaousis A."/>
            <person name="Roger A."/>
        </authorList>
    </citation>
    <scope>NUCLEOTIDE SEQUENCE [LARGE SCALE GENOMIC DNA]</scope>
    <source>
        <strain evidence="8">ATCC 50177 / NandII</strain>
    </source>
</reference>
<proteinExistence type="inferred from homology"/>
<sequence>MDEDRIPFSQCNDYLYRLQREELTQLFDYMRISQSGRMSKGEMISRIKEEYPFGFTLDQLAIIDIMFTIQRIQKFKWSAYGLKAPTDKNGTSLNPRVISNQLTKELEPLIYTHVYSTIHEGLLWIRILLVQPMDGRYEYVPSDTNDTKTVFIVHLLGSNYLFASQMPAAFTKLILTTVSIAFKQSRCEALHLTGNDVGSLLRLVLNTSSGGFSDYLNQLKEKRPLERGFITETTPLLLRELPPNVHFLDEATIAANHAKSEYDWGIMDPPALQQVIVMSTANWKEGAVEVPDVKMSVELQGPNVMKGLKEMEEYGYAPAIPVQLLNIPKNPQNEIVIQCLSDEEVEEDVE</sequence>
<keyword evidence="4" id="KW-0158">Chromosome</keyword>
<accession>A0A196S933</accession>
<comment type="subcellular location">
    <subcellularLocation>
        <location evidence="2">Chromosome</location>
        <location evidence="2">Centromere</location>
    </subcellularLocation>
    <subcellularLocation>
        <location evidence="1">Nucleus</location>
    </subcellularLocation>
</comment>
<dbReference type="EMBL" id="LXWW01000531">
    <property type="protein sequence ID" value="OAO12597.1"/>
    <property type="molecule type" value="Genomic_DNA"/>
</dbReference>
<keyword evidence="5" id="KW-0539">Nucleus</keyword>
<evidence type="ECO:0000256" key="1">
    <source>
        <dbReference type="ARBA" id="ARBA00004123"/>
    </source>
</evidence>
<gene>
    <name evidence="7" type="ORF">AV274_5694</name>
</gene>
<organism evidence="7 8">
    <name type="scientific">Blastocystis sp. subtype 1 (strain ATCC 50177 / NandII)</name>
    <dbReference type="NCBI Taxonomy" id="478820"/>
    <lineage>
        <taxon>Eukaryota</taxon>
        <taxon>Sar</taxon>
        <taxon>Stramenopiles</taxon>
        <taxon>Bigyra</taxon>
        <taxon>Opalozoa</taxon>
        <taxon>Opalinata</taxon>
        <taxon>Blastocystidae</taxon>
        <taxon>Blastocystis</taxon>
    </lineage>
</organism>
<dbReference type="OrthoDB" id="6585699at2759"/>
<comment type="similarity">
    <text evidence="3">Belongs to the CENP-N/CHL4 family.</text>
</comment>
<dbReference type="GO" id="GO:0034080">
    <property type="term" value="P:CENP-A containing chromatin assembly"/>
    <property type="evidence" value="ECO:0007669"/>
    <property type="project" value="InterPro"/>
</dbReference>
<evidence type="ECO:0000313" key="8">
    <source>
        <dbReference type="Proteomes" id="UP000078348"/>
    </source>
</evidence>
<dbReference type="PANTHER" id="PTHR46790:SF1">
    <property type="entry name" value="CENTROMERE PROTEIN N"/>
    <property type="match status" value="1"/>
</dbReference>
<comment type="caution">
    <text evidence="7">The sequence shown here is derived from an EMBL/GenBank/DDBJ whole genome shotgun (WGS) entry which is preliminary data.</text>
</comment>
<keyword evidence="6" id="KW-0137">Centromere</keyword>
<dbReference type="Pfam" id="PF05238">
    <property type="entry name" value="CENP-N"/>
    <property type="match status" value="1"/>
</dbReference>
<name>A0A196S933_BLAHN</name>
<evidence type="ECO:0000256" key="2">
    <source>
        <dbReference type="ARBA" id="ARBA00004584"/>
    </source>
</evidence>
<evidence type="ECO:0000256" key="6">
    <source>
        <dbReference type="ARBA" id="ARBA00023328"/>
    </source>
</evidence>
<evidence type="ECO:0000256" key="4">
    <source>
        <dbReference type="ARBA" id="ARBA00022454"/>
    </source>
</evidence>
<evidence type="ECO:0000256" key="5">
    <source>
        <dbReference type="ARBA" id="ARBA00023242"/>
    </source>
</evidence>
<dbReference type="GO" id="GO:0005654">
    <property type="term" value="C:nucleoplasm"/>
    <property type="evidence" value="ECO:0007669"/>
    <property type="project" value="TreeGrafter"/>
</dbReference>
<dbReference type="Proteomes" id="UP000078348">
    <property type="component" value="Unassembled WGS sequence"/>
</dbReference>
<evidence type="ECO:0000256" key="3">
    <source>
        <dbReference type="ARBA" id="ARBA00005566"/>
    </source>
</evidence>
<dbReference type="InterPro" id="IPR052011">
    <property type="entry name" value="CENP-NAC/CAD_complex"/>
</dbReference>
<protein>
    <submittedName>
        <fullName evidence="7">Kinetochore protein CHL4 like</fullName>
    </submittedName>
</protein>
<evidence type="ECO:0000313" key="7">
    <source>
        <dbReference type="EMBL" id="OAO12597.1"/>
    </source>
</evidence>
<dbReference type="GO" id="GO:0007059">
    <property type="term" value="P:chromosome segregation"/>
    <property type="evidence" value="ECO:0007669"/>
    <property type="project" value="InterPro"/>
</dbReference>
<dbReference type="AlphaFoldDB" id="A0A196S933"/>
<dbReference type="GO" id="GO:0000775">
    <property type="term" value="C:chromosome, centromeric region"/>
    <property type="evidence" value="ECO:0007669"/>
    <property type="project" value="UniProtKB-SubCell"/>
</dbReference>
<dbReference type="InterPro" id="IPR007902">
    <property type="entry name" value="Chl4/mis15/CENP-N"/>
</dbReference>
<dbReference type="PANTHER" id="PTHR46790">
    <property type="entry name" value="CENTROMERE PROTEIN N"/>
    <property type="match status" value="1"/>
</dbReference>
<keyword evidence="8" id="KW-1185">Reference proteome</keyword>